<feature type="transmembrane region" description="Helical" evidence="13">
    <location>
        <begin position="206"/>
        <end position="223"/>
    </location>
</feature>
<evidence type="ECO:0000256" key="12">
    <source>
        <dbReference type="PIRSR" id="PIRSR037470-50"/>
    </source>
</evidence>
<keyword evidence="5" id="KW-0645">Protease</keyword>
<dbReference type="Proteomes" id="UP001497623">
    <property type="component" value="Unassembled WGS sequence"/>
</dbReference>
<comment type="subcellular location">
    <subcellularLocation>
        <location evidence="2">Membrane</location>
        <topology evidence="2">Multi-pass membrane protein</topology>
    </subcellularLocation>
</comment>
<feature type="active site" description="Nucleophile" evidence="12">
    <location>
        <position position="147"/>
    </location>
</feature>
<feature type="transmembrane region" description="Helical" evidence="13">
    <location>
        <begin position="120"/>
        <end position="137"/>
    </location>
</feature>
<evidence type="ECO:0000256" key="1">
    <source>
        <dbReference type="ARBA" id="ARBA00000156"/>
    </source>
</evidence>
<feature type="transmembrane region" description="Helical" evidence="13">
    <location>
        <begin position="235"/>
        <end position="257"/>
    </location>
</feature>
<evidence type="ECO:0000256" key="7">
    <source>
        <dbReference type="ARBA" id="ARBA00022801"/>
    </source>
</evidence>
<evidence type="ECO:0000256" key="5">
    <source>
        <dbReference type="ARBA" id="ARBA00022670"/>
    </source>
</evidence>
<feature type="transmembrane region" description="Helical" evidence="13">
    <location>
        <begin position="143"/>
        <end position="163"/>
    </location>
</feature>
<name>A0AAV2SVG3_MEGNR</name>
<keyword evidence="10 13" id="KW-0472">Membrane</keyword>
<dbReference type="InterPro" id="IPR022764">
    <property type="entry name" value="Peptidase_S54_rhomboid_dom"/>
</dbReference>
<evidence type="ECO:0000259" key="14">
    <source>
        <dbReference type="Pfam" id="PF01694"/>
    </source>
</evidence>
<evidence type="ECO:0000256" key="11">
    <source>
        <dbReference type="PIRNR" id="PIRNR037470"/>
    </source>
</evidence>
<feature type="transmembrane region" description="Helical" evidence="13">
    <location>
        <begin position="32"/>
        <end position="53"/>
    </location>
</feature>
<dbReference type="Pfam" id="PF01694">
    <property type="entry name" value="Rhomboid"/>
    <property type="match status" value="1"/>
</dbReference>
<evidence type="ECO:0000256" key="2">
    <source>
        <dbReference type="ARBA" id="ARBA00004141"/>
    </source>
</evidence>
<dbReference type="EC" id="3.4.21.105" evidence="4"/>
<evidence type="ECO:0000313" key="16">
    <source>
        <dbReference type="Proteomes" id="UP001497623"/>
    </source>
</evidence>
<comment type="catalytic activity">
    <reaction evidence="1">
        <text>Cleaves type-1 transmembrane domains using a catalytic dyad composed of serine and histidine that are contributed by different transmembrane domains.</text>
        <dbReference type="EC" id="3.4.21.105"/>
    </reaction>
</comment>
<dbReference type="AlphaFoldDB" id="A0AAV2SVG3"/>
<dbReference type="PANTHER" id="PTHR45840">
    <property type="entry name" value="RHOMBOID-RELATED PROTEIN"/>
    <property type="match status" value="1"/>
</dbReference>
<dbReference type="PIRSF" id="PIRSF037470">
    <property type="entry name" value="Rhomboid"/>
    <property type="match status" value="1"/>
</dbReference>
<dbReference type="InterPro" id="IPR035952">
    <property type="entry name" value="Rhomboid-like_sf"/>
</dbReference>
<accession>A0AAV2SVG3</accession>
<evidence type="ECO:0000313" key="15">
    <source>
        <dbReference type="EMBL" id="CAL4244543.1"/>
    </source>
</evidence>
<keyword evidence="16" id="KW-1185">Reference proteome</keyword>
<evidence type="ECO:0000256" key="13">
    <source>
        <dbReference type="SAM" id="Phobius"/>
    </source>
</evidence>
<dbReference type="SUPFAM" id="SSF144091">
    <property type="entry name" value="Rhomboid-like"/>
    <property type="match status" value="1"/>
</dbReference>
<dbReference type="Gene3D" id="1.20.1540.10">
    <property type="entry name" value="Rhomboid-like"/>
    <property type="match status" value="1"/>
</dbReference>
<comment type="similarity">
    <text evidence="3 11">Belongs to the peptidase S54 family.</text>
</comment>
<dbReference type="GO" id="GO:0004252">
    <property type="term" value="F:serine-type endopeptidase activity"/>
    <property type="evidence" value="ECO:0007669"/>
    <property type="project" value="UniProtKB-UniRule"/>
</dbReference>
<dbReference type="FunFam" id="1.20.1540.10:FF:000007">
    <property type="entry name" value="Rhomboid like 2"/>
    <property type="match status" value="1"/>
</dbReference>
<keyword evidence="8" id="KW-0720">Serine protease</keyword>
<feature type="transmembrane region" description="Helical" evidence="13">
    <location>
        <begin position="83"/>
        <end position="108"/>
    </location>
</feature>
<protein>
    <recommendedName>
        <fullName evidence="4">rhomboid protease</fullName>
        <ecNumber evidence="4">3.4.21.105</ecNumber>
    </recommendedName>
</protein>
<evidence type="ECO:0000256" key="6">
    <source>
        <dbReference type="ARBA" id="ARBA00022692"/>
    </source>
</evidence>
<evidence type="ECO:0000256" key="8">
    <source>
        <dbReference type="ARBA" id="ARBA00022825"/>
    </source>
</evidence>
<sequence length="271" mass="29745">MFIMSTSITIDAYSPVDAHQPRKQHYADHYRCWPAPLFCVVTTVIQICLFAYYCIDSSDSDLDSLVESPLIYRGDKRLQVWRFITYGALHAGWPHLVFNVLVQLLVGLPLEMVHGSARVACLYLAGVVAGSLGTSVFDAEVYLVGASGGVYALLAAHLANVLVNYSSMQFGVMRLIGISFVAAADMGFAVYDYYTGSRSGLPVSYIAHMTGALAGLSLGLVVLKRFQEKPNKDHLLWWVSLGTFTACAVFAVTFNLLHPFPYQGIGEAWLL</sequence>
<keyword evidence="6 13" id="KW-0812">Transmembrane</keyword>
<dbReference type="GO" id="GO:0016020">
    <property type="term" value="C:membrane"/>
    <property type="evidence" value="ECO:0007669"/>
    <property type="project" value="UniProtKB-SubCell"/>
</dbReference>
<dbReference type="PANTHER" id="PTHR45840:SF2">
    <property type="entry name" value="PROTEIN RHOMBOID-RELATED"/>
    <property type="match status" value="1"/>
</dbReference>
<evidence type="ECO:0000256" key="10">
    <source>
        <dbReference type="ARBA" id="ARBA00023136"/>
    </source>
</evidence>
<dbReference type="GO" id="GO:0006508">
    <property type="term" value="P:proteolysis"/>
    <property type="evidence" value="ECO:0007669"/>
    <property type="project" value="UniProtKB-KW"/>
</dbReference>
<evidence type="ECO:0000256" key="3">
    <source>
        <dbReference type="ARBA" id="ARBA00009045"/>
    </source>
</evidence>
<evidence type="ECO:0000256" key="4">
    <source>
        <dbReference type="ARBA" id="ARBA00013039"/>
    </source>
</evidence>
<dbReference type="InterPro" id="IPR017213">
    <property type="entry name" value="Peptidase_S54_rhomboid_met"/>
</dbReference>
<gene>
    <name evidence="15" type="ORF">MNOR_LOCUS40951</name>
</gene>
<comment type="caution">
    <text evidence="15">The sequence shown here is derived from an EMBL/GenBank/DDBJ whole genome shotgun (WGS) entry which is preliminary data.</text>
</comment>
<dbReference type="InterPro" id="IPR051739">
    <property type="entry name" value="Rhomboid_IM_Serine_Proteases"/>
</dbReference>
<evidence type="ECO:0000256" key="9">
    <source>
        <dbReference type="ARBA" id="ARBA00022989"/>
    </source>
</evidence>
<feature type="domain" description="Peptidase S54 rhomboid" evidence="14">
    <location>
        <begin position="79"/>
        <end position="224"/>
    </location>
</feature>
<keyword evidence="7" id="KW-0378">Hydrolase</keyword>
<dbReference type="EMBL" id="CAXKWB010136344">
    <property type="protein sequence ID" value="CAL4244543.1"/>
    <property type="molecule type" value="Genomic_DNA"/>
</dbReference>
<feature type="active site" evidence="12">
    <location>
        <position position="208"/>
    </location>
</feature>
<organism evidence="15 16">
    <name type="scientific">Meganyctiphanes norvegica</name>
    <name type="common">Northern krill</name>
    <name type="synonym">Thysanopoda norvegica</name>
    <dbReference type="NCBI Taxonomy" id="48144"/>
    <lineage>
        <taxon>Eukaryota</taxon>
        <taxon>Metazoa</taxon>
        <taxon>Ecdysozoa</taxon>
        <taxon>Arthropoda</taxon>
        <taxon>Crustacea</taxon>
        <taxon>Multicrustacea</taxon>
        <taxon>Malacostraca</taxon>
        <taxon>Eumalacostraca</taxon>
        <taxon>Eucarida</taxon>
        <taxon>Euphausiacea</taxon>
        <taxon>Euphausiidae</taxon>
        <taxon>Meganyctiphanes</taxon>
    </lineage>
</organism>
<proteinExistence type="inferred from homology"/>
<keyword evidence="9 13" id="KW-1133">Transmembrane helix</keyword>
<reference evidence="15 16" key="1">
    <citation type="submission" date="2024-05" db="EMBL/GenBank/DDBJ databases">
        <authorList>
            <person name="Wallberg A."/>
        </authorList>
    </citation>
    <scope>NUCLEOTIDE SEQUENCE [LARGE SCALE GENOMIC DNA]</scope>
</reference>
<feature type="transmembrane region" description="Helical" evidence="13">
    <location>
        <begin position="175"/>
        <end position="194"/>
    </location>
</feature>